<proteinExistence type="predicted"/>
<dbReference type="OrthoDB" id="7859927at2"/>
<dbReference type="RefSeq" id="WP_015160629.1">
    <property type="nucleotide sequence ID" value="NC_019697.1"/>
</dbReference>
<accession>K9UIL6</accession>
<keyword evidence="2" id="KW-1185">Reference proteome</keyword>
<dbReference type="AlphaFoldDB" id="K9UIL6"/>
<name>K9UIL6_CHAP6</name>
<dbReference type="Proteomes" id="UP000010366">
    <property type="component" value="Chromosome"/>
</dbReference>
<dbReference type="Pfam" id="PF21813">
    <property type="entry name" value="DUF6882"/>
    <property type="match status" value="1"/>
</dbReference>
<dbReference type="STRING" id="1173020.Cha6605_3513"/>
<organism evidence="1 2">
    <name type="scientific">Chamaesiphon minutus (strain ATCC 27169 / PCC 6605)</name>
    <dbReference type="NCBI Taxonomy" id="1173020"/>
    <lineage>
        <taxon>Bacteria</taxon>
        <taxon>Bacillati</taxon>
        <taxon>Cyanobacteriota</taxon>
        <taxon>Cyanophyceae</taxon>
        <taxon>Gomontiellales</taxon>
        <taxon>Chamaesiphonaceae</taxon>
        <taxon>Chamaesiphon</taxon>
    </lineage>
</organism>
<gene>
    <name evidence="1" type="ORF">Cha6605_3513</name>
</gene>
<sequence>MNVFTKILSQQVGTAFAKQIQFGQFLGERNFNINIKQGVVAFGADLQYPIQLLGTEAEGDNSWLWAWANEGSNFSTNILQSCNALRDFGNQHTIEEFTNRSFSLDVVDGHSISLAASGLNDNKCCYYRAPYSGGALFFLVFNVPNEVFSSIDAAQAIEVITDVISNVDVEHWIMCESFLNSQGFTVELSEDKINAIRGNDTIKIIFDSQKRISEISGSLQPQLLAT</sequence>
<dbReference type="EMBL" id="CP003600">
    <property type="protein sequence ID" value="AFY94503.1"/>
    <property type="molecule type" value="Genomic_DNA"/>
</dbReference>
<evidence type="ECO:0000313" key="2">
    <source>
        <dbReference type="Proteomes" id="UP000010366"/>
    </source>
</evidence>
<reference evidence="1 2" key="1">
    <citation type="submission" date="2012-05" db="EMBL/GenBank/DDBJ databases">
        <title>Finished chromosome of genome of Chamaesiphon sp. PCC 6605.</title>
        <authorList>
            <consortium name="US DOE Joint Genome Institute"/>
            <person name="Gugger M."/>
            <person name="Coursin T."/>
            <person name="Rippka R."/>
            <person name="Tandeau De Marsac N."/>
            <person name="Huntemann M."/>
            <person name="Wei C.-L."/>
            <person name="Han J."/>
            <person name="Detter J.C."/>
            <person name="Han C."/>
            <person name="Tapia R."/>
            <person name="Chen A."/>
            <person name="Kyrpides N."/>
            <person name="Mavromatis K."/>
            <person name="Markowitz V."/>
            <person name="Szeto E."/>
            <person name="Ivanova N."/>
            <person name="Pagani I."/>
            <person name="Pati A."/>
            <person name="Goodwin L."/>
            <person name="Nordberg H.P."/>
            <person name="Cantor M.N."/>
            <person name="Hua S.X."/>
            <person name="Woyke T."/>
            <person name="Kerfeld C.A."/>
        </authorList>
    </citation>
    <scope>NUCLEOTIDE SEQUENCE [LARGE SCALE GENOMIC DNA]</scope>
    <source>
        <strain evidence="2">ATCC 27169 / PCC 6605</strain>
    </source>
</reference>
<dbReference type="eggNOG" id="ENOG5032TQK">
    <property type="taxonomic scope" value="Bacteria"/>
</dbReference>
<dbReference type="KEGG" id="cmp:Cha6605_3513"/>
<evidence type="ECO:0000313" key="1">
    <source>
        <dbReference type="EMBL" id="AFY94503.1"/>
    </source>
</evidence>
<dbReference type="HOGENOM" id="CLU_102859_1_0_3"/>
<protein>
    <submittedName>
        <fullName evidence="1">Uncharacterized protein</fullName>
    </submittedName>
</protein>
<dbReference type="InterPro" id="IPR049249">
    <property type="entry name" value="DUF6882"/>
</dbReference>